<feature type="compositionally biased region" description="Basic and acidic residues" evidence="1">
    <location>
        <begin position="18"/>
        <end position="27"/>
    </location>
</feature>
<comment type="caution">
    <text evidence="3">The sequence shown here is derived from an EMBL/GenBank/DDBJ whole genome shotgun (WGS) entry which is preliminary data.</text>
</comment>
<dbReference type="Gene3D" id="3.40.50.150">
    <property type="entry name" value="Vaccinia Virus protein VP39"/>
    <property type="match status" value="1"/>
</dbReference>
<dbReference type="SUPFAM" id="SSF53335">
    <property type="entry name" value="S-adenosyl-L-methionine-dependent methyltransferases"/>
    <property type="match status" value="1"/>
</dbReference>
<keyword evidence="4" id="KW-1185">Reference proteome</keyword>
<dbReference type="InterPro" id="IPR041698">
    <property type="entry name" value="Methyltransf_25"/>
</dbReference>
<dbReference type="Pfam" id="PF13649">
    <property type="entry name" value="Methyltransf_25"/>
    <property type="match status" value="1"/>
</dbReference>
<reference evidence="3 4" key="1">
    <citation type="journal article" date="2024" name="Science">
        <title>Giant polyketide synthase enzymes in the biosynthesis of giant marine polyether toxins.</title>
        <authorList>
            <person name="Fallon T.R."/>
            <person name="Shende V.V."/>
            <person name="Wierzbicki I.H."/>
            <person name="Pendleton A.L."/>
            <person name="Watervoot N.F."/>
            <person name="Auber R.P."/>
            <person name="Gonzalez D.J."/>
            <person name="Wisecaver J.H."/>
            <person name="Moore B.S."/>
        </authorList>
    </citation>
    <scope>NUCLEOTIDE SEQUENCE [LARGE SCALE GENOMIC DNA]</scope>
    <source>
        <strain evidence="3 4">12B1</strain>
    </source>
</reference>
<dbReference type="AlphaFoldDB" id="A0AB34J8Z7"/>
<organism evidence="3 4">
    <name type="scientific">Prymnesium parvum</name>
    <name type="common">Toxic golden alga</name>
    <dbReference type="NCBI Taxonomy" id="97485"/>
    <lineage>
        <taxon>Eukaryota</taxon>
        <taxon>Haptista</taxon>
        <taxon>Haptophyta</taxon>
        <taxon>Prymnesiophyceae</taxon>
        <taxon>Prymnesiales</taxon>
        <taxon>Prymnesiaceae</taxon>
        <taxon>Prymnesium</taxon>
    </lineage>
</organism>
<protein>
    <recommendedName>
        <fullName evidence="2">Methyltransferase domain-containing protein</fullName>
    </recommendedName>
</protein>
<gene>
    <name evidence="3" type="ORF">AB1Y20_002796</name>
</gene>
<dbReference type="InterPro" id="IPR029063">
    <property type="entry name" value="SAM-dependent_MTases_sf"/>
</dbReference>
<name>A0AB34J8Z7_PRYPA</name>
<dbReference type="CDD" id="cd02440">
    <property type="entry name" value="AdoMet_MTases"/>
    <property type="match status" value="1"/>
</dbReference>
<dbReference type="Proteomes" id="UP001515480">
    <property type="component" value="Unassembled WGS sequence"/>
</dbReference>
<evidence type="ECO:0000313" key="3">
    <source>
        <dbReference type="EMBL" id="KAL1518505.1"/>
    </source>
</evidence>
<feature type="domain" description="Methyltransferase" evidence="2">
    <location>
        <begin position="147"/>
        <end position="247"/>
    </location>
</feature>
<evidence type="ECO:0000256" key="1">
    <source>
        <dbReference type="SAM" id="MobiDB-lite"/>
    </source>
</evidence>
<feature type="region of interest" description="Disordered" evidence="1">
    <location>
        <begin position="12"/>
        <end position="56"/>
    </location>
</feature>
<evidence type="ECO:0000259" key="2">
    <source>
        <dbReference type="Pfam" id="PF13649"/>
    </source>
</evidence>
<dbReference type="EMBL" id="JBGBPQ010000010">
    <property type="protein sequence ID" value="KAL1518505.1"/>
    <property type="molecule type" value="Genomic_DNA"/>
</dbReference>
<proteinExistence type="predicted"/>
<sequence>MTPRSLQLLQQLTAARASRPESHREDTGCGSGPHAPPRSRPAGGQDARAACRHGGEVDSAERRVDNAWAAVEDPQLERVRAYWERIGRAAPYWGVLTERKYAGRALPAQAAREFWLSGATEVELFEQLVVRHAGVGLDDLRRVGPFVELGCGVGRIARHMATRCHKLVCVDIAPAYIALLEENMKSMGVGNCVAVLLDQLGSLKDEELFQETGGAGFIFSLLTLQHNPPRVMKQCVRILCTLLAPGGIAILHAPCFIPNHVFRDEAVMQMNFVPRDEMERCILGSNGCVLLHATNDLDRCGGNIENTLYVIRKEEVALAPS</sequence>
<accession>A0AB34J8Z7</accession>
<evidence type="ECO:0000313" key="4">
    <source>
        <dbReference type="Proteomes" id="UP001515480"/>
    </source>
</evidence>